<evidence type="ECO:0000313" key="4">
    <source>
        <dbReference type="Proteomes" id="UP001273505"/>
    </source>
</evidence>
<feature type="compositionally biased region" description="Basic and acidic residues" evidence="1">
    <location>
        <begin position="185"/>
        <end position="194"/>
    </location>
</feature>
<dbReference type="Proteomes" id="UP001273505">
    <property type="component" value="Unassembled WGS sequence"/>
</dbReference>
<dbReference type="InterPro" id="IPR021204">
    <property type="entry name" value="Integr_conj_element_PFL4711"/>
</dbReference>
<evidence type="ECO:0000256" key="2">
    <source>
        <dbReference type="SAM" id="SignalP"/>
    </source>
</evidence>
<gene>
    <name evidence="3" type="ORF">SCD92_17800</name>
</gene>
<dbReference type="RefSeq" id="WP_302724151.1">
    <property type="nucleotide sequence ID" value="NZ_JAULRU010000742.1"/>
</dbReference>
<feature type="region of interest" description="Disordered" evidence="1">
    <location>
        <begin position="428"/>
        <end position="450"/>
    </location>
</feature>
<protein>
    <submittedName>
        <fullName evidence="3">Integrating conjugative element protein</fullName>
    </submittedName>
</protein>
<evidence type="ECO:0000313" key="3">
    <source>
        <dbReference type="EMBL" id="MDX6851236.1"/>
    </source>
</evidence>
<feature type="chain" id="PRO_5046944483" evidence="2">
    <location>
        <begin position="20"/>
        <end position="450"/>
    </location>
</feature>
<keyword evidence="4" id="KW-1185">Reference proteome</keyword>
<keyword evidence="2" id="KW-0732">Signal</keyword>
<proteinExistence type="predicted"/>
<evidence type="ECO:0000256" key="1">
    <source>
        <dbReference type="SAM" id="MobiDB-lite"/>
    </source>
</evidence>
<name>A0ABU4S254_9GAMM</name>
<sequence>MKTNNLLSALILTTTGVYALPGVAADIDLANVEIRPIDNSALYYNIGGGEPYLFAYDQRYHLSLGVGFRWSTGNVCAGFDPEASIKNTLRDAERSLYGYVDDVISSIPTLVASWGISKLQEANPGIYDLITKGLVDAKEEYNLSVKSCEAMVNDVSNGENPVDGWVSIGTRDSWNEQSSQPDAGAAEKEVERTAGNEGIQGPDGIQLGGRWQEPIRTVGDVVGAGYNHLNPGSTDPRIEKLWSHRDDAVDWVTSVVGEKEVKVCKSCSPKLKTQIGQGLRTKIKEEREEIAPELGTLVGMSSQPTKDELDEISAPGMGIMVTEDLIRALREEENTAERSILGARLATELALARTVEKALVAMDLIKAGRQEPNVAANAEYQKEADKVLSRLQAEIDGILYEKNVKQQVFAKTAQVLMERRSIRMQSGDAGAAVGLPNSPDIQPFSGGVRN</sequence>
<feature type="signal peptide" evidence="2">
    <location>
        <begin position="1"/>
        <end position="19"/>
    </location>
</feature>
<feature type="region of interest" description="Disordered" evidence="1">
    <location>
        <begin position="171"/>
        <end position="209"/>
    </location>
</feature>
<comment type="caution">
    <text evidence="3">The sequence shown here is derived from an EMBL/GenBank/DDBJ whole genome shotgun (WGS) entry which is preliminary data.</text>
</comment>
<dbReference type="EMBL" id="JAXAFO010000044">
    <property type="protein sequence ID" value="MDX6851236.1"/>
    <property type="molecule type" value="Genomic_DNA"/>
</dbReference>
<reference evidence="3 4" key="1">
    <citation type="submission" date="2023-11" db="EMBL/GenBank/DDBJ databases">
        <title>Gilvimarinus fulvus sp. nov., isolated from the surface of Kelp.</title>
        <authorList>
            <person name="Sun Y.Y."/>
            <person name="Gong Y."/>
            <person name="Du Z.J."/>
        </authorList>
    </citation>
    <scope>NUCLEOTIDE SEQUENCE [LARGE SCALE GENOMIC DNA]</scope>
    <source>
        <strain evidence="3 4">SDUM040013</strain>
    </source>
</reference>
<organism evidence="3 4">
    <name type="scientific">Gilvimarinus gilvus</name>
    <dbReference type="NCBI Taxonomy" id="3058038"/>
    <lineage>
        <taxon>Bacteria</taxon>
        <taxon>Pseudomonadati</taxon>
        <taxon>Pseudomonadota</taxon>
        <taxon>Gammaproteobacteria</taxon>
        <taxon>Cellvibrionales</taxon>
        <taxon>Cellvibrionaceae</taxon>
        <taxon>Gilvimarinus</taxon>
    </lineage>
</organism>
<feature type="compositionally biased region" description="Polar residues" evidence="1">
    <location>
        <begin position="171"/>
        <end position="181"/>
    </location>
</feature>
<dbReference type="NCBIfam" id="TIGR03755">
    <property type="entry name" value="conj_TIGR03755"/>
    <property type="match status" value="1"/>
</dbReference>
<accession>A0ABU4S254</accession>